<accession>A0A8S2T4Q1</accession>
<gene>
    <name evidence="2" type="ORF">BYL167_LOCUS26270</name>
    <name evidence="3" type="ORF">GIL414_LOCUS29851</name>
    <name evidence="4" type="ORF">GIL414_LOCUS30074</name>
    <name evidence="1" type="ORF">SMN809_LOCUS22196</name>
</gene>
<feature type="non-terminal residue" evidence="2">
    <location>
        <position position="1"/>
    </location>
</feature>
<organism evidence="2 5">
    <name type="scientific">Rotaria magnacalcarata</name>
    <dbReference type="NCBI Taxonomy" id="392030"/>
    <lineage>
        <taxon>Eukaryota</taxon>
        <taxon>Metazoa</taxon>
        <taxon>Spiralia</taxon>
        <taxon>Gnathifera</taxon>
        <taxon>Rotifera</taxon>
        <taxon>Eurotatoria</taxon>
        <taxon>Bdelloidea</taxon>
        <taxon>Philodinida</taxon>
        <taxon>Philodinidae</taxon>
        <taxon>Rotaria</taxon>
    </lineage>
</organism>
<dbReference type="Proteomes" id="UP000676336">
    <property type="component" value="Unassembled WGS sequence"/>
</dbReference>
<dbReference type="EMBL" id="CAJOBI010019706">
    <property type="protein sequence ID" value="CAF4208168.1"/>
    <property type="molecule type" value="Genomic_DNA"/>
</dbReference>
<evidence type="ECO:0000313" key="1">
    <source>
        <dbReference type="EMBL" id="CAF4208168.1"/>
    </source>
</evidence>
<reference evidence="2" key="1">
    <citation type="submission" date="2021-02" db="EMBL/GenBank/DDBJ databases">
        <authorList>
            <person name="Nowell W R."/>
        </authorList>
    </citation>
    <scope>NUCLEOTIDE SEQUENCE</scope>
</reference>
<dbReference type="EMBL" id="CAJOBJ010055436">
    <property type="protein sequence ID" value="CAF4393748.1"/>
    <property type="molecule type" value="Genomic_DNA"/>
</dbReference>
<evidence type="ECO:0000313" key="2">
    <source>
        <dbReference type="EMBL" id="CAF4269651.1"/>
    </source>
</evidence>
<evidence type="ECO:0000313" key="4">
    <source>
        <dbReference type="EMBL" id="CAF4399085.1"/>
    </source>
</evidence>
<dbReference type="EMBL" id="CAJOBH010029604">
    <property type="protein sequence ID" value="CAF4269651.1"/>
    <property type="molecule type" value="Genomic_DNA"/>
</dbReference>
<evidence type="ECO:0000313" key="5">
    <source>
        <dbReference type="Proteomes" id="UP000681967"/>
    </source>
</evidence>
<dbReference type="EMBL" id="CAJOBJ010056501">
    <property type="protein sequence ID" value="CAF4399085.1"/>
    <property type="molecule type" value="Genomic_DNA"/>
</dbReference>
<dbReference type="Proteomes" id="UP000681967">
    <property type="component" value="Unassembled WGS sequence"/>
</dbReference>
<proteinExistence type="predicted"/>
<comment type="caution">
    <text evidence="2">The sequence shown here is derived from an EMBL/GenBank/DDBJ whole genome shotgun (WGS) entry which is preliminary data.</text>
</comment>
<dbReference type="AlphaFoldDB" id="A0A8S2T4Q1"/>
<evidence type="ECO:0000313" key="3">
    <source>
        <dbReference type="EMBL" id="CAF4393748.1"/>
    </source>
</evidence>
<dbReference type="Proteomes" id="UP000681720">
    <property type="component" value="Unassembled WGS sequence"/>
</dbReference>
<name>A0A8S2T4Q1_9BILA</name>
<protein>
    <submittedName>
        <fullName evidence="2">Uncharacterized protein</fullName>
    </submittedName>
</protein>
<sequence>MDCSDTPYSIAQWLIDEITEKNKILEEKREIYEKYQNQLPVTIYPGEWFEIIDDCRLNLNN</sequence>